<dbReference type="GO" id="GO:0006417">
    <property type="term" value="P:regulation of translation"/>
    <property type="evidence" value="ECO:0007669"/>
    <property type="project" value="TreeGrafter"/>
</dbReference>
<evidence type="ECO:0000313" key="7">
    <source>
        <dbReference type="WBParaSite" id="SVE_1209400.1"/>
    </source>
</evidence>
<feature type="compositionally biased region" description="Basic and acidic residues" evidence="4">
    <location>
        <begin position="147"/>
        <end position="157"/>
    </location>
</feature>
<feature type="compositionally biased region" description="Basic and acidic residues" evidence="4">
    <location>
        <begin position="238"/>
        <end position="269"/>
    </location>
</feature>
<dbReference type="InterPro" id="IPR016024">
    <property type="entry name" value="ARM-type_fold"/>
</dbReference>
<dbReference type="InterPro" id="IPR001313">
    <property type="entry name" value="Pumilio_RNA-bd_rpt"/>
</dbReference>
<feature type="domain" description="PUM-HD" evidence="5">
    <location>
        <begin position="353"/>
        <end position="706"/>
    </location>
</feature>
<evidence type="ECO:0000256" key="2">
    <source>
        <dbReference type="ARBA" id="ARBA00022884"/>
    </source>
</evidence>
<evidence type="ECO:0000313" key="6">
    <source>
        <dbReference type="Proteomes" id="UP000035680"/>
    </source>
</evidence>
<evidence type="ECO:0000256" key="1">
    <source>
        <dbReference type="ARBA" id="ARBA00022737"/>
    </source>
</evidence>
<dbReference type="GO" id="GO:0005730">
    <property type="term" value="C:nucleolus"/>
    <property type="evidence" value="ECO:0007669"/>
    <property type="project" value="TreeGrafter"/>
</dbReference>
<feature type="compositionally biased region" description="Basic residues" evidence="4">
    <location>
        <begin position="219"/>
        <end position="228"/>
    </location>
</feature>
<dbReference type="PANTHER" id="PTHR13389">
    <property type="entry name" value="PUMILIO HOMOLOG 3"/>
    <property type="match status" value="1"/>
</dbReference>
<name>A0A0K0FQU4_STRVS</name>
<feature type="compositionally biased region" description="Basic and acidic residues" evidence="4">
    <location>
        <begin position="209"/>
        <end position="218"/>
    </location>
</feature>
<dbReference type="PROSITE" id="PS50303">
    <property type="entry name" value="PUM_HD"/>
    <property type="match status" value="1"/>
</dbReference>
<keyword evidence="6" id="KW-1185">Reference proteome</keyword>
<feature type="region of interest" description="Disordered" evidence="4">
    <location>
        <begin position="95"/>
        <end position="272"/>
    </location>
</feature>
<keyword evidence="2" id="KW-0694">RNA-binding</keyword>
<feature type="compositionally biased region" description="Low complexity" evidence="4">
    <location>
        <begin position="37"/>
        <end position="46"/>
    </location>
</feature>
<dbReference type="Pfam" id="PF08144">
    <property type="entry name" value="CPL"/>
    <property type="match status" value="1"/>
</dbReference>
<feature type="repeat" description="Pumilio" evidence="3">
    <location>
        <begin position="417"/>
        <end position="452"/>
    </location>
</feature>
<dbReference type="STRING" id="75913.A0A0K0FQU4"/>
<keyword evidence="1" id="KW-0677">Repeat</keyword>
<dbReference type="GO" id="GO:0003729">
    <property type="term" value="F:mRNA binding"/>
    <property type="evidence" value="ECO:0007669"/>
    <property type="project" value="TreeGrafter"/>
</dbReference>
<dbReference type="SMART" id="SM00025">
    <property type="entry name" value="Pumilio"/>
    <property type="match status" value="5"/>
</dbReference>
<evidence type="ECO:0000259" key="5">
    <source>
        <dbReference type="PROSITE" id="PS50303"/>
    </source>
</evidence>
<dbReference type="InterPro" id="IPR011989">
    <property type="entry name" value="ARM-like"/>
</dbReference>
<sequence>MQLSCCYKMVKAIKKPISKNTTPRTPANGVKSKLNDSIGSNSSNGSLESQTPLTKKRKHLEEEGTPASVKKIRFLDARNEVKFFKKGSLLPPLKPSPCIPGRSILKGSAPSTPVASVGKVKSPKIVKKLVKKVVKKEETSSEESGSDDEKVVEEKKVKINKKNGKKVVVKEEKKVVERKEDSSDNNGIVNNDKGKENNSVVVGSMNGDGEPKEVEPSKKSKKKNKKKADKGVATNEDTTEKAEEKSDNDNMEIAKEDTDKLDNNEENDFKNSTIGDVDVSIEKLDISKGDSSEYHMFTKEDKEKMKTMTPEEKTKFINARLYETCKGKKRSEVKTFLRNLRVKKKPHVNIVYEVKKLWEELRMKKTNQKRKIELGLEIVAKMKGSMLKLVNGRDTSKVFQCLICLDDTRITQPILDELGPHLLAMSRSKYGSFFVSTLFMKTKEEERDILFGAFRGHVVKLYDVIFSAKVIDILYNQVANDKQKFDILCEFYGKEFVIFRQQDGFNNVEEMFAKYPEKKTVVLKNLLTTIKNCVGKQTATFDFTHKLIINYLDHCSKDQAKEVMELYRDKILDLSGKKDGIKIALRILFNSSAKERKSIIKLMTSLVTSITMDHNGYKLILGIFDQVDDTVLVNKTITHELITHLPDIVKSHNGNVVLQYIVQPRDVKVVDSQVIELLSQGDGNEHSKKDRSLRAQQIYDEIKESLLEYVTHFGRDIFKNKFTANLLYAIFENNKDSYIVDRQVPQATRETVYKKIADVIEEFFKEDEENPKNYKFLERNHNANHTIIELLRSDEKSDVKLSSYLAKIDKGCFPMLLKTRVGSLVVSNMYKYGDKDVKEFVKTVAPSVIS</sequence>
<evidence type="ECO:0000256" key="4">
    <source>
        <dbReference type="SAM" id="MobiDB-lite"/>
    </source>
</evidence>
<dbReference type="PROSITE" id="PS50302">
    <property type="entry name" value="PUM"/>
    <property type="match status" value="1"/>
</dbReference>
<dbReference type="InterPro" id="IPR040059">
    <property type="entry name" value="PUM3"/>
</dbReference>
<feature type="compositionally biased region" description="Basic residues" evidence="4">
    <location>
        <begin position="158"/>
        <end position="167"/>
    </location>
</feature>
<feature type="compositionally biased region" description="Basic and acidic residues" evidence="4">
    <location>
        <begin position="168"/>
        <end position="182"/>
    </location>
</feature>
<protein>
    <submittedName>
        <fullName evidence="7">Protein penguin (inferred by orthology to a D. melanogaster protein)</fullName>
    </submittedName>
</protein>
<feature type="region of interest" description="Disordered" evidence="4">
    <location>
        <begin position="17"/>
        <end position="67"/>
    </location>
</feature>
<proteinExistence type="predicted"/>
<dbReference type="WBParaSite" id="SVE_1209400.1">
    <property type="protein sequence ID" value="SVE_1209400.1"/>
    <property type="gene ID" value="SVE_1209400"/>
</dbReference>
<dbReference type="SUPFAM" id="SSF48371">
    <property type="entry name" value="ARM repeat"/>
    <property type="match status" value="1"/>
</dbReference>
<dbReference type="AlphaFoldDB" id="A0A0K0FQU4"/>
<organism evidence="6 7">
    <name type="scientific">Strongyloides venezuelensis</name>
    <name type="common">Threadworm</name>
    <dbReference type="NCBI Taxonomy" id="75913"/>
    <lineage>
        <taxon>Eukaryota</taxon>
        <taxon>Metazoa</taxon>
        <taxon>Ecdysozoa</taxon>
        <taxon>Nematoda</taxon>
        <taxon>Chromadorea</taxon>
        <taxon>Rhabditida</taxon>
        <taxon>Tylenchina</taxon>
        <taxon>Panagrolaimomorpha</taxon>
        <taxon>Strongyloidoidea</taxon>
        <taxon>Strongyloididae</taxon>
        <taxon>Strongyloides</taxon>
    </lineage>
</organism>
<dbReference type="InterPro" id="IPR033133">
    <property type="entry name" value="PUM-HD"/>
</dbReference>
<reference evidence="7" key="2">
    <citation type="submission" date="2015-08" db="UniProtKB">
        <authorList>
            <consortium name="WormBaseParasite"/>
        </authorList>
    </citation>
    <scope>IDENTIFICATION</scope>
</reference>
<reference evidence="6" key="1">
    <citation type="submission" date="2014-07" db="EMBL/GenBank/DDBJ databases">
        <authorList>
            <person name="Martin A.A"/>
            <person name="De Silva N."/>
        </authorList>
    </citation>
    <scope>NUCLEOTIDE SEQUENCE</scope>
</reference>
<evidence type="ECO:0000256" key="3">
    <source>
        <dbReference type="PROSITE-ProRule" id="PRU00317"/>
    </source>
</evidence>
<feature type="compositionally biased region" description="Basic residues" evidence="4">
    <location>
        <begin position="121"/>
        <end position="134"/>
    </location>
</feature>
<dbReference type="Gene3D" id="1.25.10.10">
    <property type="entry name" value="Leucine-rich Repeat Variant"/>
    <property type="match status" value="1"/>
</dbReference>
<accession>A0A0K0FQU4</accession>
<dbReference type="PANTHER" id="PTHR13389:SF0">
    <property type="entry name" value="PUMILIO HOMOLOG 3"/>
    <property type="match status" value="1"/>
</dbReference>
<dbReference type="InterPro" id="IPR012959">
    <property type="entry name" value="CPL_dom"/>
</dbReference>
<dbReference type="Proteomes" id="UP000035680">
    <property type="component" value="Unassembled WGS sequence"/>
</dbReference>